<dbReference type="PANTHER" id="PTHR19229:SF250">
    <property type="entry name" value="ABC TRANSPORTER DOMAIN-CONTAINING PROTEIN-RELATED"/>
    <property type="match status" value="1"/>
</dbReference>
<dbReference type="PROSITE" id="PS50893">
    <property type="entry name" value="ABC_TRANSPORTER_2"/>
    <property type="match status" value="1"/>
</dbReference>
<evidence type="ECO:0000259" key="3">
    <source>
        <dbReference type="PROSITE" id="PS50893"/>
    </source>
</evidence>
<dbReference type="PANTHER" id="PTHR19229">
    <property type="entry name" value="ATP-BINDING CASSETTE TRANSPORTER SUBFAMILY A ABCA"/>
    <property type="match status" value="1"/>
</dbReference>
<reference evidence="4" key="2">
    <citation type="submission" date="2025-09" db="UniProtKB">
        <authorList>
            <consortium name="Ensembl"/>
        </authorList>
    </citation>
    <scope>IDENTIFICATION</scope>
</reference>
<dbReference type="GO" id="GO:0140359">
    <property type="term" value="F:ABC-type transporter activity"/>
    <property type="evidence" value="ECO:0007669"/>
    <property type="project" value="InterPro"/>
</dbReference>
<organism evidence="4 5">
    <name type="scientific">Monodon monoceros</name>
    <name type="common">Narwhal</name>
    <name type="synonym">Ceratodon monodon</name>
    <dbReference type="NCBI Taxonomy" id="40151"/>
    <lineage>
        <taxon>Eukaryota</taxon>
        <taxon>Metazoa</taxon>
        <taxon>Chordata</taxon>
        <taxon>Craniata</taxon>
        <taxon>Vertebrata</taxon>
        <taxon>Euteleostomi</taxon>
        <taxon>Mammalia</taxon>
        <taxon>Eutheria</taxon>
        <taxon>Laurasiatheria</taxon>
        <taxon>Artiodactyla</taxon>
        <taxon>Whippomorpha</taxon>
        <taxon>Cetacea</taxon>
        <taxon>Odontoceti</taxon>
        <taxon>Monodontidae</taxon>
        <taxon>Monodon</taxon>
    </lineage>
</organism>
<name>A0A8C6AM85_MONMO</name>
<sequence length="300" mass="32017">GQQPAHTRGMGSSEAPPGLIPGVSIRSLEKHFPGNPQPALHGLSLDFYQGLITAFLGHNGAGKTTTLSILTGLFPPTAGSACVLGHDVRSNMAAIQPHLGVCPQYSVLFDMLTVDEHVWFYGRLKGLSAAAVGPEQDRLMQDVGLVPKRHAQTRGIQWKLSVAIAFVGGSQVVILDEPTAGVDPAFCRGIRELLLKYHDDCTLILSTHHLAEAELLGDRVAVVAGGCLCCCGSPLFLWCHLVSRYYLTLVKGPPALATSKKVRAGLPWWRSGGESACRCRGHGFVPRSGKIPHAAERLGP</sequence>
<dbReference type="InterPro" id="IPR026082">
    <property type="entry name" value="ABCA"/>
</dbReference>
<dbReference type="InterPro" id="IPR003593">
    <property type="entry name" value="AAA+_ATPase"/>
</dbReference>
<keyword evidence="5" id="KW-1185">Reference proteome</keyword>
<dbReference type="InterPro" id="IPR027417">
    <property type="entry name" value="P-loop_NTPase"/>
</dbReference>
<evidence type="ECO:0000313" key="5">
    <source>
        <dbReference type="Proteomes" id="UP000694561"/>
    </source>
</evidence>
<feature type="domain" description="ABC transporter" evidence="3">
    <location>
        <begin position="23"/>
        <end position="250"/>
    </location>
</feature>
<dbReference type="GO" id="GO:0016020">
    <property type="term" value="C:membrane"/>
    <property type="evidence" value="ECO:0007669"/>
    <property type="project" value="InterPro"/>
</dbReference>
<dbReference type="Pfam" id="PF00005">
    <property type="entry name" value="ABC_tran"/>
    <property type="match status" value="1"/>
</dbReference>
<dbReference type="InterPro" id="IPR003439">
    <property type="entry name" value="ABC_transporter-like_ATP-bd"/>
</dbReference>
<dbReference type="GO" id="GO:0005524">
    <property type="term" value="F:ATP binding"/>
    <property type="evidence" value="ECO:0007669"/>
    <property type="project" value="UniProtKB-KW"/>
</dbReference>
<dbReference type="GO" id="GO:0016887">
    <property type="term" value="F:ATP hydrolysis activity"/>
    <property type="evidence" value="ECO:0007669"/>
    <property type="project" value="InterPro"/>
</dbReference>
<keyword evidence="1" id="KW-0547">Nucleotide-binding</keyword>
<dbReference type="Ensembl" id="ENSMMNT00015002256.1">
    <property type="protein sequence ID" value="ENSMMNP00015002038.1"/>
    <property type="gene ID" value="ENSMMNG00015001583.1"/>
</dbReference>
<dbReference type="CDD" id="cd03263">
    <property type="entry name" value="ABC_subfamily_A"/>
    <property type="match status" value="1"/>
</dbReference>
<reference evidence="4" key="1">
    <citation type="submission" date="2025-08" db="UniProtKB">
        <authorList>
            <consortium name="Ensembl"/>
        </authorList>
    </citation>
    <scope>IDENTIFICATION</scope>
</reference>
<accession>A0A8C6AM85</accession>
<evidence type="ECO:0000256" key="1">
    <source>
        <dbReference type="ARBA" id="ARBA00022741"/>
    </source>
</evidence>
<evidence type="ECO:0000313" key="4">
    <source>
        <dbReference type="Ensembl" id="ENSMMNP00015002038.1"/>
    </source>
</evidence>
<dbReference type="GO" id="GO:0005319">
    <property type="term" value="F:lipid transporter activity"/>
    <property type="evidence" value="ECO:0007669"/>
    <property type="project" value="TreeGrafter"/>
</dbReference>
<dbReference type="GeneTree" id="ENSGT00940000161439"/>
<dbReference type="SUPFAM" id="SSF52540">
    <property type="entry name" value="P-loop containing nucleoside triphosphate hydrolases"/>
    <property type="match status" value="1"/>
</dbReference>
<evidence type="ECO:0000256" key="2">
    <source>
        <dbReference type="ARBA" id="ARBA00022840"/>
    </source>
</evidence>
<dbReference type="AlphaFoldDB" id="A0A8C6AM85"/>
<dbReference type="Proteomes" id="UP000694561">
    <property type="component" value="Unplaced"/>
</dbReference>
<proteinExistence type="predicted"/>
<dbReference type="SMART" id="SM00382">
    <property type="entry name" value="AAA"/>
    <property type="match status" value="1"/>
</dbReference>
<keyword evidence="2" id="KW-0067">ATP-binding</keyword>
<protein>
    <recommendedName>
        <fullName evidence="3">ABC transporter domain-containing protein</fullName>
    </recommendedName>
</protein>
<dbReference type="Gene3D" id="3.40.50.300">
    <property type="entry name" value="P-loop containing nucleotide triphosphate hydrolases"/>
    <property type="match status" value="1"/>
</dbReference>